<dbReference type="EMBL" id="QXFT01001064">
    <property type="protein sequence ID" value="KAE9330135.1"/>
    <property type="molecule type" value="Genomic_DNA"/>
</dbReference>
<dbReference type="PANTHER" id="PTHR33223">
    <property type="entry name" value="CCHC-TYPE DOMAIN-CONTAINING PROTEIN"/>
    <property type="match status" value="1"/>
</dbReference>
<reference evidence="3 5" key="1">
    <citation type="submission" date="2018-08" db="EMBL/GenBank/DDBJ databases">
        <title>Genomic investigation of the strawberry pathogen Phytophthora fragariae indicates pathogenicity is determined by transcriptional variation in three key races.</title>
        <authorList>
            <person name="Adams T.M."/>
            <person name="Armitage A.D."/>
            <person name="Sobczyk M.K."/>
            <person name="Bates H.J."/>
            <person name="Dunwell J.M."/>
            <person name="Nellist C.F."/>
            <person name="Harrison R.J."/>
        </authorList>
    </citation>
    <scope>NUCLEOTIDE SEQUENCE [LARGE SCALE GENOMIC DNA]</scope>
    <source>
        <strain evidence="2 4">SCRP249</strain>
        <strain evidence="3 5">SCRP333</strain>
    </source>
</reference>
<name>A0A6A4EYL9_9STRA</name>
<dbReference type="AlphaFoldDB" id="A0A6A4EYL9"/>
<proteinExistence type="predicted"/>
<dbReference type="InterPro" id="IPR005162">
    <property type="entry name" value="Retrotrans_gag_dom"/>
</dbReference>
<feature type="domain" description="Retrotransposon gag" evidence="1">
    <location>
        <begin position="67"/>
        <end position="155"/>
    </location>
</feature>
<gene>
    <name evidence="2" type="ORF">PR001_g13286</name>
    <name evidence="3" type="ORF">PR003_g15392</name>
</gene>
<organism evidence="3 5">
    <name type="scientific">Phytophthora rubi</name>
    <dbReference type="NCBI Taxonomy" id="129364"/>
    <lineage>
        <taxon>Eukaryota</taxon>
        <taxon>Sar</taxon>
        <taxon>Stramenopiles</taxon>
        <taxon>Oomycota</taxon>
        <taxon>Peronosporomycetes</taxon>
        <taxon>Peronosporales</taxon>
        <taxon>Peronosporaceae</taxon>
        <taxon>Phytophthora</taxon>
    </lineage>
</organism>
<dbReference type="Proteomes" id="UP000429607">
    <property type="component" value="Unassembled WGS sequence"/>
</dbReference>
<evidence type="ECO:0000259" key="1">
    <source>
        <dbReference type="Pfam" id="PF03732"/>
    </source>
</evidence>
<dbReference type="PANTHER" id="PTHR33223:SF6">
    <property type="entry name" value="CCHC-TYPE DOMAIN-CONTAINING PROTEIN"/>
    <property type="match status" value="1"/>
</dbReference>
<evidence type="ECO:0000313" key="2">
    <source>
        <dbReference type="EMBL" id="KAE9021834.1"/>
    </source>
</evidence>
<dbReference type="EMBL" id="QXFV01000900">
    <property type="protein sequence ID" value="KAE9021834.1"/>
    <property type="molecule type" value="Genomic_DNA"/>
</dbReference>
<keyword evidence="5" id="KW-1185">Reference proteome</keyword>
<protein>
    <recommendedName>
        <fullName evidence="1">Retrotransposon gag domain-containing protein</fullName>
    </recommendedName>
</protein>
<dbReference type="Proteomes" id="UP000434957">
    <property type="component" value="Unassembled WGS sequence"/>
</dbReference>
<evidence type="ECO:0000313" key="5">
    <source>
        <dbReference type="Proteomes" id="UP000434957"/>
    </source>
</evidence>
<comment type="caution">
    <text evidence="3">The sequence shown here is derived from an EMBL/GenBank/DDBJ whole genome shotgun (WGS) entry which is preliminary data.</text>
</comment>
<sequence length="160" mass="18842">MVQKQQALIDVLTSQRKEVKVEGISLPRFYGNMGDSVELYFDQVIHYFEAKNIDWQDENQSKRIIAMMTANFRGNAAAWYMLCRDSISDVQELIQKLTKEFVPPDLQERLRDRLYSLKQKRCSSLQDYISRFRVAIMQVKDMSELDKITYFIRGLVSPTK</sequence>
<dbReference type="Pfam" id="PF03732">
    <property type="entry name" value="Retrotrans_gag"/>
    <property type="match status" value="1"/>
</dbReference>
<accession>A0A6A4EYL9</accession>
<evidence type="ECO:0000313" key="3">
    <source>
        <dbReference type="EMBL" id="KAE9330135.1"/>
    </source>
</evidence>
<evidence type="ECO:0000313" key="4">
    <source>
        <dbReference type="Proteomes" id="UP000429607"/>
    </source>
</evidence>